<sequence length="149" mass="15510">MISLEGVVGSRGRGGRGGRGVRVLAPASRLARPLLLTSAKPLHNIILQQSDGTIRVTSSGGTSTSQTIVLSNIGSQTVTTPTTTAPVLKLQQVNPIHQVKLPQGIKIQQAVTTTTATSSGVRSVLMDGQQLKLVGGRHVLARLLKQAPP</sequence>
<dbReference type="STRING" id="278856.A0A212EZC9"/>
<gene>
    <name evidence="2" type="ORF">KGM_206632</name>
</gene>
<evidence type="ECO:0000313" key="3">
    <source>
        <dbReference type="Proteomes" id="UP000007151"/>
    </source>
</evidence>
<organism evidence="2 3">
    <name type="scientific">Danaus plexippus plexippus</name>
    <dbReference type="NCBI Taxonomy" id="278856"/>
    <lineage>
        <taxon>Eukaryota</taxon>
        <taxon>Metazoa</taxon>
        <taxon>Ecdysozoa</taxon>
        <taxon>Arthropoda</taxon>
        <taxon>Hexapoda</taxon>
        <taxon>Insecta</taxon>
        <taxon>Pterygota</taxon>
        <taxon>Neoptera</taxon>
        <taxon>Endopterygota</taxon>
        <taxon>Lepidoptera</taxon>
        <taxon>Glossata</taxon>
        <taxon>Ditrysia</taxon>
        <taxon>Papilionoidea</taxon>
        <taxon>Nymphalidae</taxon>
        <taxon>Danainae</taxon>
        <taxon>Danaini</taxon>
        <taxon>Danaina</taxon>
        <taxon>Danaus</taxon>
        <taxon>Danaus</taxon>
    </lineage>
</organism>
<accession>A0A212EZC9</accession>
<reference evidence="2 3" key="1">
    <citation type="journal article" date="2011" name="Cell">
        <title>The monarch butterfly genome yields insights into long-distance migration.</title>
        <authorList>
            <person name="Zhan S."/>
            <person name="Merlin C."/>
            <person name="Boore J.L."/>
            <person name="Reppert S.M."/>
        </authorList>
    </citation>
    <scope>NUCLEOTIDE SEQUENCE [LARGE SCALE GENOMIC DNA]</scope>
    <source>
        <strain evidence="2">F-2</strain>
    </source>
</reference>
<comment type="caution">
    <text evidence="2">The sequence shown here is derived from an EMBL/GenBank/DDBJ whole genome shotgun (WGS) entry which is preliminary data.</text>
</comment>
<feature type="compositionally biased region" description="Gly residues" evidence="1">
    <location>
        <begin position="9"/>
        <end position="20"/>
    </location>
</feature>
<evidence type="ECO:0000256" key="1">
    <source>
        <dbReference type="SAM" id="MobiDB-lite"/>
    </source>
</evidence>
<dbReference type="InParanoid" id="A0A212EZC9"/>
<dbReference type="EMBL" id="AGBW02011299">
    <property type="protein sequence ID" value="OWR46859.1"/>
    <property type="molecule type" value="Genomic_DNA"/>
</dbReference>
<evidence type="ECO:0000313" key="2">
    <source>
        <dbReference type="EMBL" id="OWR46859.1"/>
    </source>
</evidence>
<protein>
    <submittedName>
        <fullName evidence="2">Uncharacterized protein</fullName>
    </submittedName>
</protein>
<proteinExistence type="predicted"/>
<feature type="region of interest" description="Disordered" evidence="1">
    <location>
        <begin position="1"/>
        <end position="20"/>
    </location>
</feature>
<dbReference type="AlphaFoldDB" id="A0A212EZC9"/>
<keyword evidence="3" id="KW-1185">Reference proteome</keyword>
<dbReference type="KEGG" id="dpl:KGM_206632"/>
<name>A0A212EZC9_DANPL</name>
<dbReference type="Proteomes" id="UP000007151">
    <property type="component" value="Unassembled WGS sequence"/>
</dbReference>